<reference evidence="5" key="1">
    <citation type="submission" date="2024-06" db="EMBL/GenBank/DDBJ databases">
        <title>Multi-omics analyses provide insights into the biosynthesis of the anticancer antibiotic pleurotin in Hohenbuehelia grisea.</title>
        <authorList>
            <person name="Weaver J.A."/>
            <person name="Alberti F."/>
        </authorList>
    </citation>
    <scope>NUCLEOTIDE SEQUENCE [LARGE SCALE GENOMIC DNA]</scope>
    <source>
        <strain evidence="5">T-177</strain>
    </source>
</reference>
<name>A0ABR3IQ20_9AGAR</name>
<dbReference type="SUPFAM" id="SSF50370">
    <property type="entry name" value="Ricin B-like lectins"/>
    <property type="match status" value="1"/>
</dbReference>
<feature type="signal peptide" evidence="2">
    <location>
        <begin position="1"/>
        <end position="18"/>
    </location>
</feature>
<dbReference type="InterPro" id="IPR000772">
    <property type="entry name" value="Ricin_B_lectin"/>
</dbReference>
<evidence type="ECO:0000256" key="1">
    <source>
        <dbReference type="SAM" id="MobiDB-lite"/>
    </source>
</evidence>
<proteinExistence type="predicted"/>
<keyword evidence="5" id="KW-1185">Reference proteome</keyword>
<dbReference type="Pfam" id="PF00652">
    <property type="entry name" value="Ricin_B_lectin"/>
    <property type="match status" value="1"/>
</dbReference>
<feature type="domain" description="Ricin B lectin" evidence="3">
    <location>
        <begin position="74"/>
        <end position="206"/>
    </location>
</feature>
<evidence type="ECO:0000313" key="4">
    <source>
        <dbReference type="EMBL" id="KAL0945344.1"/>
    </source>
</evidence>
<dbReference type="EMBL" id="JASNQZ010000018">
    <property type="protein sequence ID" value="KAL0945344.1"/>
    <property type="molecule type" value="Genomic_DNA"/>
</dbReference>
<keyword evidence="2" id="KW-0732">Signal</keyword>
<dbReference type="Proteomes" id="UP001556367">
    <property type="component" value="Unassembled WGS sequence"/>
</dbReference>
<dbReference type="InterPro" id="IPR035992">
    <property type="entry name" value="Ricin_B-like_lectins"/>
</dbReference>
<evidence type="ECO:0000256" key="2">
    <source>
        <dbReference type="SAM" id="SignalP"/>
    </source>
</evidence>
<evidence type="ECO:0000259" key="3">
    <source>
        <dbReference type="SMART" id="SM00458"/>
    </source>
</evidence>
<sequence>MYFSRTLIALSMVSAAAAMPALYERQVTTSATPSSSVTVAASSITASASSAISSSSSAPPVSSSTVPPPPPPPTPRGREIHPNGNRSKCLDVRGNSQQNGTPVQIYDCNGTGAQKWVINRANTKVRLAGTNFCLDAGSSPGNGIGMKIWQCYDNLPAQAFYYTDDKRIAVTGKGQCLDLTDGDLTNARQSQTWRCTDNNNNQVWTL</sequence>
<dbReference type="SMART" id="SM00458">
    <property type="entry name" value="RICIN"/>
    <property type="match status" value="1"/>
</dbReference>
<feature type="compositionally biased region" description="Pro residues" evidence="1">
    <location>
        <begin position="66"/>
        <end position="75"/>
    </location>
</feature>
<accession>A0ABR3IQ20</accession>
<protein>
    <recommendedName>
        <fullName evidence="3">Ricin B lectin domain-containing protein</fullName>
    </recommendedName>
</protein>
<organism evidence="4 5">
    <name type="scientific">Hohenbuehelia grisea</name>
    <dbReference type="NCBI Taxonomy" id="104357"/>
    <lineage>
        <taxon>Eukaryota</taxon>
        <taxon>Fungi</taxon>
        <taxon>Dikarya</taxon>
        <taxon>Basidiomycota</taxon>
        <taxon>Agaricomycotina</taxon>
        <taxon>Agaricomycetes</taxon>
        <taxon>Agaricomycetidae</taxon>
        <taxon>Agaricales</taxon>
        <taxon>Pleurotineae</taxon>
        <taxon>Pleurotaceae</taxon>
        <taxon>Hohenbuehelia</taxon>
    </lineage>
</organism>
<comment type="caution">
    <text evidence="4">The sequence shown here is derived from an EMBL/GenBank/DDBJ whole genome shotgun (WGS) entry which is preliminary data.</text>
</comment>
<feature type="region of interest" description="Disordered" evidence="1">
    <location>
        <begin position="51"/>
        <end position="101"/>
    </location>
</feature>
<gene>
    <name evidence="4" type="ORF">HGRIS_000842</name>
</gene>
<dbReference type="Gene3D" id="2.80.10.50">
    <property type="match status" value="2"/>
</dbReference>
<dbReference type="PROSITE" id="PS50231">
    <property type="entry name" value="RICIN_B_LECTIN"/>
    <property type="match status" value="1"/>
</dbReference>
<evidence type="ECO:0000313" key="5">
    <source>
        <dbReference type="Proteomes" id="UP001556367"/>
    </source>
</evidence>
<feature type="chain" id="PRO_5046263236" description="Ricin B lectin domain-containing protein" evidence="2">
    <location>
        <begin position="19"/>
        <end position="206"/>
    </location>
</feature>
<feature type="compositionally biased region" description="Low complexity" evidence="1">
    <location>
        <begin position="51"/>
        <end position="65"/>
    </location>
</feature>